<evidence type="ECO:0000256" key="1">
    <source>
        <dbReference type="ARBA" id="ARBA00023172"/>
    </source>
</evidence>
<dbReference type="EMBL" id="SDHY01000005">
    <property type="protein sequence ID" value="RXK48252.1"/>
    <property type="molecule type" value="Genomic_DNA"/>
</dbReference>
<dbReference type="Pfam" id="PF00589">
    <property type="entry name" value="Phage_integrase"/>
    <property type="match status" value="1"/>
</dbReference>
<comment type="caution">
    <text evidence="3">The sequence shown here is derived from an EMBL/GenBank/DDBJ whole genome shotgun (WGS) entry which is preliminary data.</text>
</comment>
<evidence type="ECO:0000313" key="4">
    <source>
        <dbReference type="Proteomes" id="UP000289455"/>
    </source>
</evidence>
<reference evidence="3 4" key="1">
    <citation type="submission" date="2019-01" db="EMBL/GenBank/DDBJ databases">
        <title>Cytophagaceae bacterium strain CAR-16.</title>
        <authorList>
            <person name="Chen W.-M."/>
        </authorList>
    </citation>
    <scope>NUCLEOTIDE SEQUENCE [LARGE SCALE GENOMIC DNA]</scope>
    <source>
        <strain evidence="3 4">CAR-16</strain>
    </source>
</reference>
<dbReference type="PROSITE" id="PS51898">
    <property type="entry name" value="TYR_RECOMBINASE"/>
    <property type="match status" value="1"/>
</dbReference>
<dbReference type="AlphaFoldDB" id="A0A4Q1BYR5"/>
<sequence length="553" mass="65199">MSLHLTFKLNYKMKLSYICKPVKDTKDVYVILRYHYHSTQTDFSIGIKCEKRNWTKNKLSSPIKSSEPNFIEKNEILRIFTQKVEQVIFNLKSNSLEPTGQLVKRNLKILESKTVLKTQIENSVNSYSIQFLMDEYLKSIKLGNQIADYKSNKYRIGLIKSFINDTYKEELFIHEINEDFCQLMFEYLFNKKLSNSTSVKVYHQLKILLNWSFKRKYISPPTLNYKHNLNTTYKEILSLTLDQLKILYTYKGFDYGETLDVSKFKNWNGNDYLIKEQKIISVRDENKKLKRNKKFEIETQPLEGEFNFWTTYEVVKDMFLFSCSSGLRYSDLVRMRIENFDFDKKVFPIIQKKTQKPVNIVENPLSKSIFQKYSKGRTSKQFLFPLNCKSDEKSRDNYNTKCNKHLKEIFKILEISKPVVVRKIIGRNSPQEVKPPLSSVISFHVGRKTYSTIANMIGIDPFSLSSQMGHQGLEMTRNYVKVYDSKLKSMFDFIEEGVLNNEDTPRDIEVQKPLDNKLVESKLKTLKYFKDKGDISDKIYEIRVSEILKENGL</sequence>
<keyword evidence="4" id="KW-1185">Reference proteome</keyword>
<dbReference type="Gene3D" id="1.10.443.10">
    <property type="entry name" value="Intergrase catalytic core"/>
    <property type="match status" value="1"/>
</dbReference>
<organism evidence="3 4">
    <name type="scientific">Aquirufa rosea</name>
    <dbReference type="NCBI Taxonomy" id="2509241"/>
    <lineage>
        <taxon>Bacteria</taxon>
        <taxon>Pseudomonadati</taxon>
        <taxon>Bacteroidota</taxon>
        <taxon>Cytophagia</taxon>
        <taxon>Cytophagales</taxon>
        <taxon>Flectobacillaceae</taxon>
        <taxon>Aquirufa</taxon>
    </lineage>
</organism>
<name>A0A4Q1BYR5_9BACT</name>
<protein>
    <recommendedName>
        <fullName evidence="2">Tyr recombinase domain-containing protein</fullName>
    </recommendedName>
</protein>
<proteinExistence type="predicted"/>
<keyword evidence="1" id="KW-0233">DNA recombination</keyword>
<feature type="domain" description="Tyr recombinase" evidence="2">
    <location>
        <begin position="275"/>
        <end position="492"/>
    </location>
</feature>
<dbReference type="InterPro" id="IPR013762">
    <property type="entry name" value="Integrase-like_cat_sf"/>
</dbReference>
<dbReference type="GO" id="GO:0003677">
    <property type="term" value="F:DNA binding"/>
    <property type="evidence" value="ECO:0007669"/>
    <property type="project" value="InterPro"/>
</dbReference>
<dbReference type="GO" id="GO:0006310">
    <property type="term" value="P:DNA recombination"/>
    <property type="evidence" value="ECO:0007669"/>
    <property type="project" value="UniProtKB-KW"/>
</dbReference>
<accession>A0A4Q1BYR5</accession>
<evidence type="ECO:0000259" key="2">
    <source>
        <dbReference type="PROSITE" id="PS51898"/>
    </source>
</evidence>
<dbReference type="GO" id="GO:0015074">
    <property type="term" value="P:DNA integration"/>
    <property type="evidence" value="ECO:0007669"/>
    <property type="project" value="InterPro"/>
</dbReference>
<dbReference type="OrthoDB" id="9806835at2"/>
<gene>
    <name evidence="3" type="ORF">ESB04_09415</name>
</gene>
<evidence type="ECO:0000313" key="3">
    <source>
        <dbReference type="EMBL" id="RXK48252.1"/>
    </source>
</evidence>
<dbReference type="SUPFAM" id="SSF56349">
    <property type="entry name" value="DNA breaking-rejoining enzymes"/>
    <property type="match status" value="2"/>
</dbReference>
<dbReference type="InterPro" id="IPR011010">
    <property type="entry name" value="DNA_brk_join_enz"/>
</dbReference>
<dbReference type="InterPro" id="IPR002104">
    <property type="entry name" value="Integrase_catalytic"/>
</dbReference>
<dbReference type="InterPro" id="IPR035386">
    <property type="entry name" value="Arm-DNA-bind_5"/>
</dbReference>
<dbReference type="Pfam" id="PF17293">
    <property type="entry name" value="Arm-DNA-bind_5"/>
    <property type="match status" value="1"/>
</dbReference>
<dbReference type="Proteomes" id="UP000289455">
    <property type="component" value="Unassembled WGS sequence"/>
</dbReference>